<keyword evidence="7 10" id="KW-0812">Transmembrane</keyword>
<evidence type="ECO:0000256" key="1">
    <source>
        <dbReference type="ARBA" id="ARBA00004141"/>
    </source>
</evidence>
<name>A0ABQ1M4K3_9BACT</name>
<proteinExistence type="inferred from homology"/>
<evidence type="ECO:0000256" key="10">
    <source>
        <dbReference type="SAM" id="Phobius"/>
    </source>
</evidence>
<keyword evidence="6" id="KW-0808">Transferase</keyword>
<dbReference type="Pfam" id="PF13506">
    <property type="entry name" value="Glyco_transf_21"/>
    <property type="match status" value="1"/>
</dbReference>
<accession>A0ABQ1M4K3</accession>
<keyword evidence="5" id="KW-0328">Glycosyltransferase</keyword>
<comment type="subcellular location">
    <subcellularLocation>
        <location evidence="1">Membrane</location>
        <topology evidence="1">Multi-pass membrane protein</topology>
    </subcellularLocation>
</comment>
<evidence type="ECO:0000256" key="6">
    <source>
        <dbReference type="ARBA" id="ARBA00022679"/>
    </source>
</evidence>
<dbReference type="EMBL" id="BMEC01000004">
    <property type="protein sequence ID" value="GGC31436.1"/>
    <property type="molecule type" value="Genomic_DNA"/>
</dbReference>
<comment type="pathway">
    <text evidence="2">Lipid metabolism; sphingolipid metabolism.</text>
</comment>
<organism evidence="11 12">
    <name type="scientific">Marivirga lumbricoides</name>
    <dbReference type="NCBI Taxonomy" id="1046115"/>
    <lineage>
        <taxon>Bacteria</taxon>
        <taxon>Pseudomonadati</taxon>
        <taxon>Bacteroidota</taxon>
        <taxon>Cytophagia</taxon>
        <taxon>Cytophagales</taxon>
        <taxon>Marivirgaceae</taxon>
        <taxon>Marivirga</taxon>
    </lineage>
</organism>
<evidence type="ECO:0000256" key="5">
    <source>
        <dbReference type="ARBA" id="ARBA00022676"/>
    </source>
</evidence>
<dbReference type="Proteomes" id="UP000636010">
    <property type="component" value="Unassembled WGS sequence"/>
</dbReference>
<protein>
    <recommendedName>
        <fullName evidence="13">Glycosyltransferase 2-like domain-containing protein</fullName>
    </recommendedName>
</protein>
<evidence type="ECO:0000256" key="7">
    <source>
        <dbReference type="ARBA" id="ARBA00022692"/>
    </source>
</evidence>
<comment type="caution">
    <text evidence="11">The sequence shown here is derived from an EMBL/GenBank/DDBJ whole genome shotgun (WGS) entry which is preliminary data.</text>
</comment>
<comment type="pathway">
    <text evidence="3">Sphingolipid metabolism.</text>
</comment>
<feature type="transmembrane region" description="Helical" evidence="10">
    <location>
        <begin position="266"/>
        <end position="286"/>
    </location>
</feature>
<evidence type="ECO:0000256" key="8">
    <source>
        <dbReference type="ARBA" id="ARBA00022989"/>
    </source>
</evidence>
<dbReference type="PANTHER" id="PTHR43630">
    <property type="entry name" value="POLY-BETA-1,6-N-ACETYL-D-GLUCOSAMINE SYNTHASE"/>
    <property type="match status" value="1"/>
</dbReference>
<evidence type="ECO:0000313" key="12">
    <source>
        <dbReference type="Proteomes" id="UP000636010"/>
    </source>
</evidence>
<evidence type="ECO:0000256" key="2">
    <source>
        <dbReference type="ARBA" id="ARBA00004760"/>
    </source>
</evidence>
<dbReference type="InterPro" id="IPR025993">
    <property type="entry name" value="Ceramide_glucosylTrfase"/>
</dbReference>
<dbReference type="SUPFAM" id="SSF53448">
    <property type="entry name" value="Nucleotide-diphospho-sugar transferases"/>
    <property type="match status" value="1"/>
</dbReference>
<evidence type="ECO:0008006" key="13">
    <source>
        <dbReference type="Google" id="ProtNLM"/>
    </source>
</evidence>
<comment type="similarity">
    <text evidence="4">Belongs to the glycosyltransferase 2 family.</text>
</comment>
<keyword evidence="9 10" id="KW-0472">Membrane</keyword>
<evidence type="ECO:0000256" key="9">
    <source>
        <dbReference type="ARBA" id="ARBA00023136"/>
    </source>
</evidence>
<keyword evidence="8 10" id="KW-1133">Transmembrane helix</keyword>
<evidence type="ECO:0000256" key="3">
    <source>
        <dbReference type="ARBA" id="ARBA00004991"/>
    </source>
</evidence>
<evidence type="ECO:0000256" key="4">
    <source>
        <dbReference type="ARBA" id="ARBA00006739"/>
    </source>
</evidence>
<dbReference type="PANTHER" id="PTHR43630:SF1">
    <property type="entry name" value="POLY-BETA-1,6-N-ACETYL-D-GLUCOSAMINE SYNTHASE"/>
    <property type="match status" value="1"/>
</dbReference>
<gene>
    <name evidence="11" type="ORF">GCM10011506_16120</name>
</gene>
<feature type="transmembrane region" description="Helical" evidence="10">
    <location>
        <begin position="306"/>
        <end position="332"/>
    </location>
</feature>
<reference evidence="12" key="1">
    <citation type="journal article" date="2019" name="Int. J. Syst. Evol. Microbiol.">
        <title>The Global Catalogue of Microorganisms (GCM) 10K type strain sequencing project: providing services to taxonomists for standard genome sequencing and annotation.</title>
        <authorList>
            <consortium name="The Broad Institute Genomics Platform"/>
            <consortium name="The Broad Institute Genome Sequencing Center for Infectious Disease"/>
            <person name="Wu L."/>
            <person name="Ma J."/>
        </authorList>
    </citation>
    <scope>NUCLEOTIDE SEQUENCE [LARGE SCALE GENOMIC DNA]</scope>
    <source>
        <strain evidence="12">CGMCC 1.10832</strain>
    </source>
</reference>
<sequence length="346" mass="39208">MAWKPKPMNAMPPEGELPFISILLAVRNEVHTVNFVLNSLEKLDYPADKFEVLMGDDGSDDGSTKILRAWDKETNNFFYVPIQANQYQLKAKANVLAQLADRAKGKYFMITDADVEVPASWISKHLACWKTGMGVQSGFSLVKTENFFSSMQMIDWGLALGMVKIVSGWKVPVTAVGNNMIVSREAYEAVGGFRNIPFSLTEDFALFQAVVQKGFAFQQLANEESMVKTNAIKGFWELLEQRKRWMSGAMQLPAFMKTLLIIQATYFPAMLVLIFINPLVAIPLFGLKLTLQSLFVNKILERLNQYMPLGHLFMFEFYSGFLSVALMVYYLLPLPVKWKGRKYAKV</sequence>
<dbReference type="Gene3D" id="3.90.550.10">
    <property type="entry name" value="Spore Coat Polysaccharide Biosynthesis Protein SpsA, Chain A"/>
    <property type="match status" value="1"/>
</dbReference>
<dbReference type="InterPro" id="IPR029044">
    <property type="entry name" value="Nucleotide-diphossugar_trans"/>
</dbReference>
<keyword evidence="12" id="KW-1185">Reference proteome</keyword>
<evidence type="ECO:0000313" key="11">
    <source>
        <dbReference type="EMBL" id="GGC31436.1"/>
    </source>
</evidence>